<dbReference type="EC" id="3.5.1.2" evidence="10"/>
<organism evidence="11 12">
    <name type="scientific">Thermosulfuriphilus ammonigenes</name>
    <dbReference type="NCBI Taxonomy" id="1936021"/>
    <lineage>
        <taxon>Bacteria</taxon>
        <taxon>Pseudomonadati</taxon>
        <taxon>Thermodesulfobacteriota</taxon>
        <taxon>Thermodesulfobacteria</taxon>
        <taxon>Thermodesulfobacteriales</taxon>
        <taxon>Thermodesulfobacteriaceae</taxon>
        <taxon>Thermosulfuriphilus</taxon>
    </lineage>
</organism>
<evidence type="ECO:0000256" key="6">
    <source>
        <dbReference type="ARBA" id="ARBA00023102"/>
    </source>
</evidence>
<proteinExistence type="inferred from homology"/>
<dbReference type="EMBL" id="CP048877">
    <property type="protein sequence ID" value="QIJ72060.1"/>
    <property type="molecule type" value="Genomic_DNA"/>
</dbReference>
<dbReference type="EC" id="4.3.2.10" evidence="10"/>
<dbReference type="GO" id="GO:0000105">
    <property type="term" value="P:L-histidine biosynthetic process"/>
    <property type="evidence" value="ECO:0007669"/>
    <property type="project" value="UniProtKB-UniRule"/>
</dbReference>
<sequence>MIGIIDYRAGNLTSVARALRYLGYHCEVTHDLERLRRAERVVFPGVGAAGQAMADLKELGLDNFLKDCLASGKPILGICLGTQIIFDYSEEDGGTQCLGLLSGEVRRFPEPLLDETTGLRLKVPHMGWNQIRWEKEHPVFAGLDPEHEFYFVHSYFPVPAAEETIFGRTEHGLVFVSAVAKDNLVAVQFHPEKSGRPGLKILDNFCRWSP</sequence>
<dbReference type="Pfam" id="PF00117">
    <property type="entry name" value="GATase"/>
    <property type="match status" value="1"/>
</dbReference>
<reference evidence="11 12" key="1">
    <citation type="submission" date="2020-02" db="EMBL/GenBank/DDBJ databases">
        <title>Genome analysis of Thermosulfuriphilus ammonigenes ST65T, an anaerobic thermophilic chemolithoautotrophic bacterium isolated from a deep-sea hydrothermal vent.</title>
        <authorList>
            <person name="Slobodkina G."/>
            <person name="Allioux M."/>
            <person name="Merkel A."/>
            <person name="Alain K."/>
            <person name="Jebbar M."/>
            <person name="Slobodkin A."/>
        </authorList>
    </citation>
    <scope>NUCLEOTIDE SEQUENCE [LARGE SCALE GENOMIC DNA]</scope>
    <source>
        <strain evidence="11 12">ST65</strain>
    </source>
</reference>
<dbReference type="GO" id="GO:0016829">
    <property type="term" value="F:lyase activity"/>
    <property type="evidence" value="ECO:0007669"/>
    <property type="project" value="UniProtKB-KW"/>
</dbReference>
<protein>
    <recommendedName>
        <fullName evidence="10">Imidazole glycerol phosphate synthase subunit HisH</fullName>
        <ecNumber evidence="10">4.3.2.10</ecNumber>
    </recommendedName>
    <alternativeName>
        <fullName evidence="10">IGP synthase glutaminase subunit</fullName>
        <ecNumber evidence="10">3.5.1.2</ecNumber>
    </alternativeName>
    <alternativeName>
        <fullName evidence="10">IGP synthase subunit HisH</fullName>
    </alternativeName>
    <alternativeName>
        <fullName evidence="10">ImGP synthase subunit HisH</fullName>
        <shortName evidence="10">IGPS subunit HisH</shortName>
    </alternativeName>
</protein>
<comment type="subcellular location">
    <subcellularLocation>
        <location evidence="10">Cytoplasm</location>
    </subcellularLocation>
</comment>
<dbReference type="HAMAP" id="MF_00278">
    <property type="entry name" value="HisH"/>
    <property type="match status" value="1"/>
</dbReference>
<evidence type="ECO:0000256" key="7">
    <source>
        <dbReference type="ARBA" id="ARBA00023239"/>
    </source>
</evidence>
<dbReference type="GO" id="GO:0005737">
    <property type="term" value="C:cytoplasm"/>
    <property type="evidence" value="ECO:0007669"/>
    <property type="project" value="UniProtKB-SubCell"/>
</dbReference>
<gene>
    <name evidence="10 11" type="primary">hisH</name>
    <name evidence="11" type="ORF">G4V39_07175</name>
</gene>
<evidence type="ECO:0000256" key="3">
    <source>
        <dbReference type="ARBA" id="ARBA00022605"/>
    </source>
</evidence>
<comment type="subunit">
    <text evidence="2 10">Heterodimer of HisH and HisF.</text>
</comment>
<name>A0A6G7PWR6_9BACT</name>
<evidence type="ECO:0000256" key="5">
    <source>
        <dbReference type="ARBA" id="ARBA00022962"/>
    </source>
</evidence>
<dbReference type="Gene3D" id="3.40.50.880">
    <property type="match status" value="1"/>
</dbReference>
<dbReference type="KEGG" id="tav:G4V39_07175"/>
<comment type="catalytic activity">
    <reaction evidence="9 10">
        <text>L-glutamine + H2O = L-glutamate + NH4(+)</text>
        <dbReference type="Rhea" id="RHEA:15889"/>
        <dbReference type="ChEBI" id="CHEBI:15377"/>
        <dbReference type="ChEBI" id="CHEBI:28938"/>
        <dbReference type="ChEBI" id="CHEBI:29985"/>
        <dbReference type="ChEBI" id="CHEBI:58359"/>
        <dbReference type="EC" id="3.5.1.2"/>
    </reaction>
</comment>
<evidence type="ECO:0000256" key="4">
    <source>
        <dbReference type="ARBA" id="ARBA00022801"/>
    </source>
</evidence>
<dbReference type="GO" id="GO:0004359">
    <property type="term" value="F:glutaminase activity"/>
    <property type="evidence" value="ECO:0007669"/>
    <property type="project" value="UniProtKB-EC"/>
</dbReference>
<keyword evidence="5 10" id="KW-0315">Glutamine amidotransferase</keyword>
<comment type="catalytic activity">
    <reaction evidence="8 10">
        <text>5-[(5-phospho-1-deoxy-D-ribulos-1-ylimino)methylamino]-1-(5-phospho-beta-D-ribosyl)imidazole-4-carboxamide + L-glutamine = D-erythro-1-(imidazol-4-yl)glycerol 3-phosphate + 5-amino-1-(5-phospho-beta-D-ribosyl)imidazole-4-carboxamide + L-glutamate + H(+)</text>
        <dbReference type="Rhea" id="RHEA:24793"/>
        <dbReference type="ChEBI" id="CHEBI:15378"/>
        <dbReference type="ChEBI" id="CHEBI:29985"/>
        <dbReference type="ChEBI" id="CHEBI:58278"/>
        <dbReference type="ChEBI" id="CHEBI:58359"/>
        <dbReference type="ChEBI" id="CHEBI:58475"/>
        <dbReference type="ChEBI" id="CHEBI:58525"/>
        <dbReference type="EC" id="4.3.2.10"/>
    </reaction>
</comment>
<dbReference type="InterPro" id="IPR010139">
    <property type="entry name" value="Imidazole-glycPsynth_HisH"/>
</dbReference>
<dbReference type="Proteomes" id="UP000502179">
    <property type="component" value="Chromosome"/>
</dbReference>
<comment type="function">
    <text evidence="10">IGPS catalyzes the conversion of PRFAR and glutamine to IGP, AICAR and glutamate. The HisH subunit catalyzes the hydrolysis of glutamine to glutamate and ammonia as part of the synthesis of IGP and AICAR. The resulting ammonia molecule is channeled to the active site of HisF.</text>
</comment>
<evidence type="ECO:0000256" key="1">
    <source>
        <dbReference type="ARBA" id="ARBA00005091"/>
    </source>
</evidence>
<feature type="active site" evidence="10">
    <location>
        <position position="192"/>
    </location>
</feature>
<dbReference type="UniPathway" id="UPA00031">
    <property type="reaction ID" value="UER00010"/>
</dbReference>
<dbReference type="PIRSF" id="PIRSF000495">
    <property type="entry name" value="Amidotransf_hisH"/>
    <property type="match status" value="1"/>
</dbReference>
<dbReference type="InterPro" id="IPR017926">
    <property type="entry name" value="GATASE"/>
</dbReference>
<keyword evidence="4 10" id="KW-0378">Hydrolase</keyword>
<dbReference type="InterPro" id="IPR029062">
    <property type="entry name" value="Class_I_gatase-like"/>
</dbReference>
<comment type="pathway">
    <text evidence="1 10">Amino-acid biosynthesis; L-histidine biosynthesis; L-histidine from 5-phospho-alpha-D-ribose 1-diphosphate: step 5/9.</text>
</comment>
<accession>A0A6G7PWR6</accession>
<keyword evidence="10" id="KW-0963">Cytoplasm</keyword>
<keyword evidence="12" id="KW-1185">Reference proteome</keyword>
<evidence type="ECO:0000256" key="9">
    <source>
        <dbReference type="ARBA" id="ARBA00049534"/>
    </source>
</evidence>
<dbReference type="CDD" id="cd01748">
    <property type="entry name" value="GATase1_IGP_Synthase"/>
    <property type="match status" value="1"/>
</dbReference>
<dbReference type="PANTHER" id="PTHR42701">
    <property type="entry name" value="IMIDAZOLE GLYCEROL PHOSPHATE SYNTHASE SUBUNIT HISH"/>
    <property type="match status" value="1"/>
</dbReference>
<dbReference type="GO" id="GO:0000107">
    <property type="term" value="F:imidazoleglycerol-phosphate synthase activity"/>
    <property type="evidence" value="ECO:0007669"/>
    <property type="project" value="UniProtKB-UniRule"/>
</dbReference>
<feature type="active site" evidence="10">
    <location>
        <position position="190"/>
    </location>
</feature>
<dbReference type="SUPFAM" id="SSF52317">
    <property type="entry name" value="Class I glutamine amidotransferase-like"/>
    <property type="match status" value="1"/>
</dbReference>
<dbReference type="RefSeq" id="WP_166032277.1">
    <property type="nucleotide sequence ID" value="NZ_CP048877.1"/>
</dbReference>
<feature type="active site" description="Nucleophile" evidence="10">
    <location>
        <position position="79"/>
    </location>
</feature>
<dbReference type="AlphaFoldDB" id="A0A6G7PWR6"/>
<dbReference type="PROSITE" id="PS51273">
    <property type="entry name" value="GATASE_TYPE_1"/>
    <property type="match status" value="1"/>
</dbReference>
<evidence type="ECO:0000256" key="10">
    <source>
        <dbReference type="HAMAP-Rule" id="MF_00278"/>
    </source>
</evidence>
<keyword evidence="7 10" id="KW-0456">Lyase</keyword>
<evidence type="ECO:0000313" key="11">
    <source>
        <dbReference type="EMBL" id="QIJ72060.1"/>
    </source>
</evidence>
<keyword evidence="3 10" id="KW-0028">Amino-acid biosynthesis</keyword>
<dbReference type="PANTHER" id="PTHR42701:SF1">
    <property type="entry name" value="IMIDAZOLE GLYCEROL PHOSPHATE SYNTHASE SUBUNIT HISH"/>
    <property type="match status" value="1"/>
</dbReference>
<keyword evidence="6 10" id="KW-0368">Histidine biosynthesis</keyword>
<evidence type="ECO:0000256" key="8">
    <source>
        <dbReference type="ARBA" id="ARBA00047838"/>
    </source>
</evidence>
<evidence type="ECO:0000256" key="2">
    <source>
        <dbReference type="ARBA" id="ARBA00011152"/>
    </source>
</evidence>
<dbReference type="NCBIfam" id="TIGR01855">
    <property type="entry name" value="IMP_synth_hisH"/>
    <property type="match status" value="1"/>
</dbReference>
<evidence type="ECO:0000313" key="12">
    <source>
        <dbReference type="Proteomes" id="UP000502179"/>
    </source>
</evidence>